<evidence type="ECO:0000313" key="8">
    <source>
        <dbReference type="RefSeq" id="XP_030069642.1"/>
    </source>
</evidence>
<keyword evidence="7" id="KW-1185">Reference proteome</keyword>
<comment type="catalytic activity">
    <reaction evidence="1">
        <text>an N-acylneuraminate + CTP = a CMP-N-acyl-beta-neuraminate + diphosphate</text>
        <dbReference type="Rhea" id="RHEA:11344"/>
        <dbReference type="ChEBI" id="CHEBI:33019"/>
        <dbReference type="ChEBI" id="CHEBI:37563"/>
        <dbReference type="ChEBI" id="CHEBI:60073"/>
        <dbReference type="ChEBI" id="CHEBI:68671"/>
        <dbReference type="EC" id="2.7.7.43"/>
    </reaction>
</comment>
<dbReference type="RefSeq" id="XP_030069642.1">
    <property type="nucleotide sequence ID" value="XM_030213782.1"/>
</dbReference>
<proteinExistence type="inferred from homology"/>
<reference evidence="8" key="1">
    <citation type="submission" date="2025-08" db="UniProtKB">
        <authorList>
            <consortium name="RefSeq"/>
        </authorList>
    </citation>
    <scope>IDENTIFICATION</scope>
</reference>
<dbReference type="PANTHER" id="PTHR21485">
    <property type="entry name" value="HAD SUPERFAMILY MEMBERS CMAS AND KDSC"/>
    <property type="match status" value="1"/>
</dbReference>
<organism evidence="7 8">
    <name type="scientific">Microcaecilia unicolor</name>
    <dbReference type="NCBI Taxonomy" id="1415580"/>
    <lineage>
        <taxon>Eukaryota</taxon>
        <taxon>Metazoa</taxon>
        <taxon>Chordata</taxon>
        <taxon>Craniata</taxon>
        <taxon>Vertebrata</taxon>
        <taxon>Euteleostomi</taxon>
        <taxon>Amphibia</taxon>
        <taxon>Gymnophiona</taxon>
        <taxon>Siphonopidae</taxon>
        <taxon>Microcaecilia</taxon>
    </lineage>
</organism>
<dbReference type="KEGG" id="muo:115477146"/>
<dbReference type="InParanoid" id="A0A6P7YQV3"/>
<dbReference type="Pfam" id="PF02348">
    <property type="entry name" value="CTP_transf_3"/>
    <property type="match status" value="1"/>
</dbReference>
<dbReference type="GeneID" id="115477146"/>
<keyword evidence="5 8" id="KW-0548">Nucleotidyltransferase</keyword>
<evidence type="ECO:0000313" key="7">
    <source>
        <dbReference type="Proteomes" id="UP000515156"/>
    </source>
</evidence>
<evidence type="ECO:0000256" key="2">
    <source>
        <dbReference type="ARBA" id="ARBA00005141"/>
    </source>
</evidence>
<dbReference type="CTD" id="55907"/>
<comment type="similarity">
    <text evidence="3">Belongs to the CMP-NeuNAc synthase family.</text>
</comment>
<dbReference type="InterPro" id="IPR036412">
    <property type="entry name" value="HAD-like_sf"/>
</dbReference>
<sequence>MGSFVSTGLKLLGTGFGFLAAASGYVADGFTHLGVLCDSVMRADPTDKAKGHLACVVLARGGSKGIPQKNIKSLAGKPLIHWVLIAAIESGAFDSVWVSTDTDEIEAQAKSLGSVVQVHRRSPEVSKDTTSSQDTIKEFLQYHPEVDLVGHIQATSPCLHPEDLINVVHMIRKDKFDCVFAVVRRHQFRWQEVKPGNWTKPFNFTPAKRPRRQDWPGELCENGSFYFGTKHNINKGCMQTGKVIYYEMKAEHSVDIDIDIDWPIAEERILSYGYFSLLELKLLVCNIDDRSADIFSNVLSQLKDEGIQVRLLPRKSSGEMKSTKVLIEEWMKELNFRSWKQIAFIGSEESDVECMKKVCISTALPSACPAALEASSYKCKHKTDSDAIQEFVKHIIYKIGEAREKYSKTSRDFGSKKVSADWSQQQGDGKIRQRHTDTSSPVA</sequence>
<protein>
    <recommendedName>
        <fullName evidence="4">N-acylneuraminate cytidylyltransferase</fullName>
        <ecNumber evidence="4">2.7.7.43</ecNumber>
    </recommendedName>
</protein>
<dbReference type="FunCoup" id="A0A6P7YQV3">
    <property type="interactions" value="1231"/>
</dbReference>
<evidence type="ECO:0000256" key="6">
    <source>
        <dbReference type="SAM" id="MobiDB-lite"/>
    </source>
</evidence>
<dbReference type="PANTHER" id="PTHR21485:SF3">
    <property type="entry name" value="N-ACYLNEURAMINATE CYTIDYLYLTRANSFERASE"/>
    <property type="match status" value="1"/>
</dbReference>
<dbReference type="SUPFAM" id="SSF53448">
    <property type="entry name" value="Nucleotide-diphospho-sugar transferases"/>
    <property type="match status" value="1"/>
</dbReference>
<gene>
    <name evidence="8" type="primary">CMAS</name>
</gene>
<dbReference type="InterPro" id="IPR023214">
    <property type="entry name" value="HAD_sf"/>
</dbReference>
<feature type="region of interest" description="Disordered" evidence="6">
    <location>
        <begin position="405"/>
        <end position="443"/>
    </location>
</feature>
<evidence type="ECO:0000256" key="4">
    <source>
        <dbReference type="ARBA" id="ARBA00012491"/>
    </source>
</evidence>
<evidence type="ECO:0000256" key="5">
    <source>
        <dbReference type="ARBA" id="ARBA00022695"/>
    </source>
</evidence>
<dbReference type="GO" id="GO:0008781">
    <property type="term" value="F:N-acylneuraminate cytidylyltransferase activity"/>
    <property type="evidence" value="ECO:0007669"/>
    <property type="project" value="UniProtKB-EC"/>
</dbReference>
<dbReference type="InterPro" id="IPR029044">
    <property type="entry name" value="Nucleotide-diphossugar_trans"/>
</dbReference>
<dbReference type="EC" id="2.7.7.43" evidence="4"/>
<name>A0A6P7YQV3_9AMPH</name>
<dbReference type="SUPFAM" id="SSF56784">
    <property type="entry name" value="HAD-like"/>
    <property type="match status" value="1"/>
</dbReference>
<dbReference type="AlphaFoldDB" id="A0A6P7YQV3"/>
<feature type="compositionally biased region" description="Basic and acidic residues" evidence="6">
    <location>
        <begin position="405"/>
        <end position="419"/>
    </location>
</feature>
<dbReference type="GO" id="GO:0006054">
    <property type="term" value="P:N-acetylneuraminate metabolic process"/>
    <property type="evidence" value="ECO:0007669"/>
    <property type="project" value="UniProtKB-UniPathway"/>
</dbReference>
<dbReference type="UniPathway" id="UPA00628"/>
<dbReference type="FunFam" id="3.90.550.10:FF:000074">
    <property type="entry name" value="N-acylneuraminate cytidylyltransferase A"/>
    <property type="match status" value="1"/>
</dbReference>
<dbReference type="InterPro" id="IPR050793">
    <property type="entry name" value="CMP-NeuNAc_synthase"/>
</dbReference>
<dbReference type="InterPro" id="IPR003329">
    <property type="entry name" value="Cytidylyl_trans"/>
</dbReference>
<accession>A0A6P7YQV3</accession>
<comment type="pathway">
    <text evidence="2">Amino-sugar metabolism; N-acetylneuraminate metabolism.</text>
</comment>
<dbReference type="Proteomes" id="UP000515156">
    <property type="component" value="Chromosome 9"/>
</dbReference>
<dbReference type="CDD" id="cd02513">
    <property type="entry name" value="CMP-NeuAc_Synthase"/>
    <property type="match status" value="1"/>
</dbReference>
<keyword evidence="5 8" id="KW-0808">Transferase</keyword>
<evidence type="ECO:0000256" key="1">
    <source>
        <dbReference type="ARBA" id="ARBA00001862"/>
    </source>
</evidence>
<evidence type="ECO:0000256" key="3">
    <source>
        <dbReference type="ARBA" id="ARBA00010726"/>
    </source>
</evidence>
<dbReference type="Gene3D" id="3.40.50.1000">
    <property type="entry name" value="HAD superfamily/HAD-like"/>
    <property type="match status" value="1"/>
</dbReference>
<dbReference type="OrthoDB" id="10262032at2759"/>
<dbReference type="Gene3D" id="3.90.550.10">
    <property type="entry name" value="Spore Coat Polysaccharide Biosynthesis Protein SpsA, Chain A"/>
    <property type="match status" value="1"/>
</dbReference>